<dbReference type="AlphaFoldDB" id="A0A367F6Q8"/>
<feature type="domain" description="Thioester" evidence="4">
    <location>
        <begin position="100"/>
        <end position="219"/>
    </location>
</feature>
<evidence type="ECO:0000313" key="6">
    <source>
        <dbReference type="Proteomes" id="UP000252914"/>
    </source>
</evidence>
<feature type="compositionally biased region" description="Low complexity" evidence="1">
    <location>
        <begin position="245"/>
        <end position="265"/>
    </location>
</feature>
<name>A0A367F6Q8_9ACTN</name>
<feature type="region of interest" description="Disordered" evidence="1">
    <location>
        <begin position="31"/>
        <end position="64"/>
    </location>
</feature>
<dbReference type="InterPro" id="IPR013552">
    <property type="entry name" value="Thioester_dom"/>
</dbReference>
<dbReference type="Proteomes" id="UP000252914">
    <property type="component" value="Unassembled WGS sequence"/>
</dbReference>
<protein>
    <submittedName>
        <fullName evidence="5">TQXA domain-containing protein</fullName>
    </submittedName>
</protein>
<sequence>MTSARARTAHRLMAAAVATGLSAAGVAAGAPPAAAHPAAGPTAAQGVPAGGQPEQRNGATATLNGLTTADDAVITVDGERQEIKAGLFEMAVDGGGTLQTYGIDALNPVREQSRYAEGEWKASPLWGNRNAGRIRWVVAHSYPHRNDLQALARAAGAKRLTPQAAAAGTQVAIWRFAEKGARGDVGGGGRGAAPQEPPSITPADPAARKLAGYLVKRARSMAEPGPSLAFDRAEVSGKSGSRTGPVTVRTSASTVSVAPSPRAASEGVRVVDEKGEPVESARNGTKVYFELPKSADPGAASLTAQAAAKVPVGRVLTGAGERGRSQAQILAGSSQATVSATASVNWAERGPVPATTSRENCAGHGVDINVDNSGDATFPLRVGKEREEIAGGERGTVTVPVEEDQPYRIPVRGPNGYAKTFSGVLDCTTSAAVGGVTRRSAPATAERPATVGGGGAVVGEGDLARTGGGNTRLFTAVAIGLLAVGFTTLRIVRRGGK</sequence>
<proteinExistence type="predicted"/>
<accession>A0A367F6Q8</accession>
<feature type="transmembrane region" description="Helical" evidence="2">
    <location>
        <begin position="473"/>
        <end position="492"/>
    </location>
</feature>
<dbReference type="NCBIfam" id="TIGR03934">
    <property type="entry name" value="TQXA_dom"/>
    <property type="match status" value="1"/>
</dbReference>
<keyword evidence="2" id="KW-0812">Transmembrane</keyword>
<evidence type="ECO:0000256" key="1">
    <source>
        <dbReference type="SAM" id="MobiDB-lite"/>
    </source>
</evidence>
<keyword evidence="2" id="KW-1133">Transmembrane helix</keyword>
<evidence type="ECO:0000256" key="2">
    <source>
        <dbReference type="SAM" id="Phobius"/>
    </source>
</evidence>
<keyword evidence="3" id="KW-0732">Signal</keyword>
<feature type="region of interest" description="Disordered" evidence="1">
    <location>
        <begin position="231"/>
        <end position="267"/>
    </location>
</feature>
<dbReference type="Pfam" id="PF08341">
    <property type="entry name" value="TED"/>
    <property type="match status" value="1"/>
</dbReference>
<feature type="signal peptide" evidence="3">
    <location>
        <begin position="1"/>
        <end position="23"/>
    </location>
</feature>
<evidence type="ECO:0000256" key="3">
    <source>
        <dbReference type="SAM" id="SignalP"/>
    </source>
</evidence>
<keyword evidence="2" id="KW-0472">Membrane</keyword>
<organism evidence="5 6">
    <name type="scientific">Streptomyces diacarni</name>
    <dbReference type="NCBI Taxonomy" id="2800381"/>
    <lineage>
        <taxon>Bacteria</taxon>
        <taxon>Bacillati</taxon>
        <taxon>Actinomycetota</taxon>
        <taxon>Actinomycetes</taxon>
        <taxon>Kitasatosporales</taxon>
        <taxon>Streptomycetaceae</taxon>
        <taxon>Streptomyces</taxon>
    </lineage>
</organism>
<gene>
    <name evidence="5" type="ORF">DTL70_08225</name>
</gene>
<comment type="caution">
    <text evidence="5">The sequence shown here is derived from an EMBL/GenBank/DDBJ whole genome shotgun (WGS) entry which is preliminary data.</text>
</comment>
<dbReference type="InterPro" id="IPR023849">
    <property type="entry name" value="TQXA_dom"/>
</dbReference>
<evidence type="ECO:0000259" key="4">
    <source>
        <dbReference type="Pfam" id="PF08341"/>
    </source>
</evidence>
<keyword evidence="6" id="KW-1185">Reference proteome</keyword>
<feature type="compositionally biased region" description="Low complexity" evidence="1">
    <location>
        <begin position="31"/>
        <end position="44"/>
    </location>
</feature>
<reference evidence="5 6" key="1">
    <citation type="submission" date="2018-06" db="EMBL/GenBank/DDBJ databases">
        <title>Streptomyces reniochalinae sp. nov. and Streptomyces diacarnus sp. nov. from marine sponges.</title>
        <authorList>
            <person name="Li L."/>
        </authorList>
    </citation>
    <scope>NUCLEOTIDE SEQUENCE [LARGE SCALE GENOMIC DNA]</scope>
    <source>
        <strain evidence="5 6">LHW51701</strain>
    </source>
</reference>
<feature type="region of interest" description="Disordered" evidence="1">
    <location>
        <begin position="184"/>
        <end position="206"/>
    </location>
</feature>
<evidence type="ECO:0000313" key="5">
    <source>
        <dbReference type="EMBL" id="RCG26043.1"/>
    </source>
</evidence>
<dbReference type="EMBL" id="QOIN01000035">
    <property type="protein sequence ID" value="RCG26043.1"/>
    <property type="molecule type" value="Genomic_DNA"/>
</dbReference>
<dbReference type="RefSeq" id="WP_114021199.1">
    <property type="nucleotide sequence ID" value="NZ_JBEYTF010000011.1"/>
</dbReference>
<feature type="chain" id="PRO_5039357334" evidence="3">
    <location>
        <begin position="24"/>
        <end position="497"/>
    </location>
</feature>